<protein>
    <submittedName>
        <fullName evidence="2">Uncharacterized membrane protein</fullName>
    </submittedName>
</protein>
<dbReference type="InterPro" id="IPR012507">
    <property type="entry name" value="YibE_F"/>
</dbReference>
<feature type="transmembrane region" description="Helical" evidence="1">
    <location>
        <begin position="124"/>
        <end position="142"/>
    </location>
</feature>
<evidence type="ECO:0000256" key="1">
    <source>
        <dbReference type="SAM" id="Phobius"/>
    </source>
</evidence>
<accession>A0A8G2F9N2</accession>
<dbReference type="Pfam" id="PF07907">
    <property type="entry name" value="YibE_F"/>
    <property type="match status" value="1"/>
</dbReference>
<feature type="transmembrane region" description="Helical" evidence="1">
    <location>
        <begin position="202"/>
        <end position="221"/>
    </location>
</feature>
<dbReference type="PANTHER" id="PTHR41771:SF1">
    <property type="entry name" value="MEMBRANE PROTEIN"/>
    <property type="match status" value="1"/>
</dbReference>
<name>A0A8G2F9N2_9BACT</name>
<evidence type="ECO:0000313" key="2">
    <source>
        <dbReference type="EMBL" id="SHI56966.1"/>
    </source>
</evidence>
<comment type="caution">
    <text evidence="2">The sequence shown here is derived from an EMBL/GenBank/DDBJ whole genome shotgun (WGS) entry which is preliminary data.</text>
</comment>
<feature type="transmembrane region" description="Helical" evidence="1">
    <location>
        <begin position="175"/>
        <end position="195"/>
    </location>
</feature>
<feature type="transmembrane region" description="Helical" evidence="1">
    <location>
        <begin position="320"/>
        <end position="342"/>
    </location>
</feature>
<gene>
    <name evidence="2" type="ORF">SAMN05660830_00335</name>
</gene>
<dbReference type="AlphaFoldDB" id="A0A8G2F9N2"/>
<feature type="transmembrane region" description="Helical" evidence="1">
    <location>
        <begin position="149"/>
        <end position="169"/>
    </location>
</feature>
<dbReference type="EMBL" id="FQZR01000002">
    <property type="protein sequence ID" value="SHI56966.1"/>
    <property type="molecule type" value="Genomic_DNA"/>
</dbReference>
<organism evidence="2 3">
    <name type="scientific">Halodesulfovibrio aestuarii</name>
    <dbReference type="NCBI Taxonomy" id="126333"/>
    <lineage>
        <taxon>Bacteria</taxon>
        <taxon>Pseudomonadati</taxon>
        <taxon>Thermodesulfobacteriota</taxon>
        <taxon>Desulfovibrionia</taxon>
        <taxon>Desulfovibrionales</taxon>
        <taxon>Desulfovibrionaceae</taxon>
        <taxon>Halodesulfovibrio</taxon>
    </lineage>
</organism>
<keyword evidence="1" id="KW-1133">Transmembrane helix</keyword>
<keyword evidence="1" id="KW-0812">Transmembrane</keyword>
<sequence length="389" mass="41665">MTKTTTRDTILIGVFLLLSIVLWNIPTPFDDRIDDTADQYKGAVLSVDNSQLQRHSLVTVGVQILDVKMLEGAHKGEIFTVTNPLMGRLDIDKAFSVGDTALLVVTHTPEGKIDTIVPQDHYRIGLELGLLCLFALLLILFGGKTGAKALLSFIFTGLVLWKIFIPSLLLGIDPIWLALAIVAILTGTIIFLVAGLSRMGTVAFLGAMLGVTSSCILAIWATSAFKLHGAIMPFAETLLYAGYAHLNITQIYVAAIFVAASGAVMDLAMDVAASLQEVVDTHPSISRREALLSGLRVGRAVVGTMTTTLLLAYSGGYVTLLMAFMAQGIPVINMFNMLYVAAEVVKTLVGSFGLVLVAPFTASIGAILFTQKRKSAQPQKQLSTVLQNP</sequence>
<dbReference type="RefSeq" id="WP_020001474.1">
    <property type="nucleotide sequence ID" value="NZ_CP192219.1"/>
</dbReference>
<keyword evidence="1" id="KW-0472">Membrane</keyword>
<evidence type="ECO:0000313" key="3">
    <source>
        <dbReference type="Proteomes" id="UP000184001"/>
    </source>
</evidence>
<proteinExistence type="predicted"/>
<reference evidence="2 3" key="1">
    <citation type="submission" date="2016-11" db="EMBL/GenBank/DDBJ databases">
        <authorList>
            <person name="Varghese N."/>
            <person name="Submissions S."/>
        </authorList>
    </citation>
    <scope>NUCLEOTIDE SEQUENCE [LARGE SCALE GENOMIC DNA]</scope>
    <source>
        <strain evidence="2 3">DSM 17919</strain>
    </source>
</reference>
<feature type="transmembrane region" description="Helical" evidence="1">
    <location>
        <begin position="348"/>
        <end position="370"/>
    </location>
</feature>
<dbReference type="PANTHER" id="PTHR41771">
    <property type="entry name" value="MEMBRANE PROTEIN-RELATED"/>
    <property type="match status" value="1"/>
</dbReference>
<feature type="transmembrane region" description="Helical" evidence="1">
    <location>
        <begin position="9"/>
        <end position="26"/>
    </location>
</feature>
<dbReference type="Proteomes" id="UP000184001">
    <property type="component" value="Unassembled WGS sequence"/>
</dbReference>